<dbReference type="InterPro" id="IPR036909">
    <property type="entry name" value="Cyt_c-like_dom_sf"/>
</dbReference>
<evidence type="ECO:0000313" key="10">
    <source>
        <dbReference type="Proteomes" id="UP000094741"/>
    </source>
</evidence>
<keyword evidence="3 6" id="KW-0479">Metal-binding</keyword>
<keyword evidence="1" id="KW-0813">Transport</keyword>
<name>A0A1E5BK96_9VIBR</name>
<evidence type="ECO:0000256" key="6">
    <source>
        <dbReference type="PROSITE-ProRule" id="PRU00433"/>
    </source>
</evidence>
<dbReference type="AlphaFoldDB" id="A0A1E5BK96"/>
<keyword evidence="5 6" id="KW-0408">Iron</keyword>
<evidence type="ECO:0000259" key="8">
    <source>
        <dbReference type="PROSITE" id="PS51007"/>
    </source>
</evidence>
<organism evidence="9 10">
    <name type="scientific">Vibrio genomosp. F10 str. ZF-129</name>
    <dbReference type="NCBI Taxonomy" id="1187848"/>
    <lineage>
        <taxon>Bacteria</taxon>
        <taxon>Pseudomonadati</taxon>
        <taxon>Pseudomonadota</taxon>
        <taxon>Gammaproteobacteria</taxon>
        <taxon>Vibrionales</taxon>
        <taxon>Vibrionaceae</taxon>
        <taxon>Vibrio</taxon>
    </lineage>
</organism>
<evidence type="ECO:0000256" key="2">
    <source>
        <dbReference type="ARBA" id="ARBA00022617"/>
    </source>
</evidence>
<accession>A0A1E5BK96</accession>
<dbReference type="RefSeq" id="WP_017041367.1">
    <property type="nucleotide sequence ID" value="NZ_AJYQ02000018.1"/>
</dbReference>
<protein>
    <submittedName>
        <fullName evidence="9">Cytochrome C554</fullName>
    </submittedName>
</protein>
<keyword evidence="4" id="KW-0249">Electron transport</keyword>
<evidence type="ECO:0000256" key="7">
    <source>
        <dbReference type="SAM" id="SignalP"/>
    </source>
</evidence>
<dbReference type="PANTHER" id="PTHR33751">
    <property type="entry name" value="CBB3-TYPE CYTOCHROME C OXIDASE SUBUNIT FIXP"/>
    <property type="match status" value="1"/>
</dbReference>
<proteinExistence type="predicted"/>
<dbReference type="Proteomes" id="UP000094741">
    <property type="component" value="Unassembled WGS sequence"/>
</dbReference>
<evidence type="ECO:0000256" key="4">
    <source>
        <dbReference type="ARBA" id="ARBA00022982"/>
    </source>
</evidence>
<dbReference type="Pfam" id="PF00034">
    <property type="entry name" value="Cytochrom_C"/>
    <property type="match status" value="1"/>
</dbReference>
<keyword evidence="2 6" id="KW-0349">Heme</keyword>
<sequence length="107" mass="11701">MKKHSIAFLILLSTPTLASDFGDAFGDAKLGKIKSPSCIYCHGTNGITDNTSYPNIQGQDPTYLFNAMKAYQNGERAGPLASMMQAQLQKLTDDDLKDIAVYYSESQ</sequence>
<keyword evidence="7" id="KW-0732">Signal</keyword>
<feature type="chain" id="PRO_5009171679" evidence="7">
    <location>
        <begin position="19"/>
        <end position="107"/>
    </location>
</feature>
<dbReference type="GO" id="GO:0009055">
    <property type="term" value="F:electron transfer activity"/>
    <property type="evidence" value="ECO:0007669"/>
    <property type="project" value="InterPro"/>
</dbReference>
<evidence type="ECO:0000313" key="9">
    <source>
        <dbReference type="EMBL" id="OEE37528.1"/>
    </source>
</evidence>
<dbReference type="EMBL" id="AJYQ02000018">
    <property type="protein sequence ID" value="OEE37528.1"/>
    <property type="molecule type" value="Genomic_DNA"/>
</dbReference>
<dbReference type="SUPFAM" id="SSF46626">
    <property type="entry name" value="Cytochrome c"/>
    <property type="match status" value="1"/>
</dbReference>
<dbReference type="OrthoDB" id="9773456at2"/>
<gene>
    <name evidence="9" type="ORF">A1QO_17485</name>
</gene>
<evidence type="ECO:0000256" key="5">
    <source>
        <dbReference type="ARBA" id="ARBA00023004"/>
    </source>
</evidence>
<dbReference type="GO" id="GO:0020037">
    <property type="term" value="F:heme binding"/>
    <property type="evidence" value="ECO:0007669"/>
    <property type="project" value="InterPro"/>
</dbReference>
<dbReference type="Gene3D" id="1.10.760.10">
    <property type="entry name" value="Cytochrome c-like domain"/>
    <property type="match status" value="1"/>
</dbReference>
<comment type="caution">
    <text evidence="9">The sequence shown here is derived from an EMBL/GenBank/DDBJ whole genome shotgun (WGS) entry which is preliminary data.</text>
</comment>
<dbReference type="PANTHER" id="PTHR33751:SF9">
    <property type="entry name" value="CYTOCHROME C4"/>
    <property type="match status" value="1"/>
</dbReference>
<reference evidence="9 10" key="1">
    <citation type="journal article" date="2012" name="Science">
        <title>Ecological populations of bacteria act as socially cohesive units of antibiotic production and resistance.</title>
        <authorList>
            <person name="Cordero O.X."/>
            <person name="Wildschutte H."/>
            <person name="Kirkup B."/>
            <person name="Proehl S."/>
            <person name="Ngo L."/>
            <person name="Hussain F."/>
            <person name="Le Roux F."/>
            <person name="Mincer T."/>
            <person name="Polz M.F."/>
        </authorList>
    </citation>
    <scope>NUCLEOTIDE SEQUENCE [LARGE SCALE GENOMIC DNA]</scope>
    <source>
        <strain evidence="9 10">ZF-129</strain>
    </source>
</reference>
<feature type="signal peptide" evidence="7">
    <location>
        <begin position="1"/>
        <end position="18"/>
    </location>
</feature>
<feature type="domain" description="Cytochrome c" evidence="8">
    <location>
        <begin position="26"/>
        <end position="107"/>
    </location>
</feature>
<dbReference type="GO" id="GO:0046872">
    <property type="term" value="F:metal ion binding"/>
    <property type="evidence" value="ECO:0007669"/>
    <property type="project" value="UniProtKB-KW"/>
</dbReference>
<dbReference type="STRING" id="1187848.A1QO_17485"/>
<dbReference type="eggNOG" id="COG2863">
    <property type="taxonomic scope" value="Bacteria"/>
</dbReference>
<dbReference type="InterPro" id="IPR009056">
    <property type="entry name" value="Cyt_c-like_dom"/>
</dbReference>
<dbReference type="InterPro" id="IPR050597">
    <property type="entry name" value="Cytochrome_c_Oxidase_Subunit"/>
</dbReference>
<dbReference type="PROSITE" id="PS51007">
    <property type="entry name" value="CYTC"/>
    <property type="match status" value="1"/>
</dbReference>
<evidence type="ECO:0000256" key="1">
    <source>
        <dbReference type="ARBA" id="ARBA00022448"/>
    </source>
</evidence>
<evidence type="ECO:0000256" key="3">
    <source>
        <dbReference type="ARBA" id="ARBA00022723"/>
    </source>
</evidence>